<keyword evidence="8" id="KW-1133">Transmembrane helix</keyword>
<comment type="caution">
    <text evidence="11">The sequence shown here is derived from an EMBL/GenBank/DDBJ whole genome shotgun (WGS) entry which is preliminary data.</text>
</comment>
<evidence type="ECO:0000313" key="11">
    <source>
        <dbReference type="EMBL" id="KWT82509.1"/>
    </source>
</evidence>
<dbReference type="Pfam" id="PF07568">
    <property type="entry name" value="HisKA_2"/>
    <property type="match status" value="1"/>
</dbReference>
<organism evidence="11 12">
    <name type="scientific">Candidatus Magnetominusculus xianensis</name>
    <dbReference type="NCBI Taxonomy" id="1748249"/>
    <lineage>
        <taxon>Bacteria</taxon>
        <taxon>Pseudomonadati</taxon>
        <taxon>Nitrospirota</taxon>
        <taxon>Nitrospiria</taxon>
        <taxon>Nitrospirales</taxon>
        <taxon>Nitrospiraceae</taxon>
        <taxon>Candidatus Magnetominusculus</taxon>
    </lineage>
</organism>
<dbReference type="SUPFAM" id="SSF55874">
    <property type="entry name" value="ATPase domain of HSP90 chaperone/DNA topoisomerase II/histidine kinase"/>
    <property type="match status" value="1"/>
</dbReference>
<gene>
    <name evidence="11" type="ORF">ASN18_2481</name>
</gene>
<keyword evidence="5" id="KW-0547">Nucleotide-binding</keyword>
<dbReference type="PANTHER" id="PTHR41523:SF8">
    <property type="entry name" value="ETHYLENE RESPONSE SENSOR PROTEIN"/>
    <property type="match status" value="1"/>
</dbReference>
<dbReference type="PANTHER" id="PTHR41523">
    <property type="entry name" value="TWO-COMPONENT SYSTEM SENSOR PROTEIN"/>
    <property type="match status" value="1"/>
</dbReference>
<evidence type="ECO:0000256" key="3">
    <source>
        <dbReference type="ARBA" id="ARBA00022553"/>
    </source>
</evidence>
<dbReference type="PROSITE" id="PS50112">
    <property type="entry name" value="PAS"/>
    <property type="match status" value="1"/>
</dbReference>
<reference evidence="11 12" key="1">
    <citation type="submission" date="2015-11" db="EMBL/GenBank/DDBJ databases">
        <authorList>
            <person name="Lin W."/>
        </authorList>
    </citation>
    <scope>NUCLEOTIDE SEQUENCE [LARGE SCALE GENOMIC DNA]</scope>
    <source>
        <strain evidence="11 12">HCH-1</strain>
    </source>
</reference>
<dbReference type="InterPro" id="IPR035965">
    <property type="entry name" value="PAS-like_dom_sf"/>
</dbReference>
<keyword evidence="6 11" id="KW-0418">Kinase</keyword>
<evidence type="ECO:0000256" key="1">
    <source>
        <dbReference type="ARBA" id="ARBA00000085"/>
    </source>
</evidence>
<feature type="domain" description="PAS" evidence="10">
    <location>
        <begin position="107"/>
        <end position="180"/>
    </location>
</feature>
<dbReference type="InterPro" id="IPR000014">
    <property type="entry name" value="PAS"/>
</dbReference>
<feature type="domain" description="Histidine kinase" evidence="9">
    <location>
        <begin position="248"/>
        <end position="444"/>
    </location>
</feature>
<evidence type="ECO:0000256" key="4">
    <source>
        <dbReference type="ARBA" id="ARBA00022679"/>
    </source>
</evidence>
<dbReference type="SUPFAM" id="SSF55785">
    <property type="entry name" value="PYP-like sensor domain (PAS domain)"/>
    <property type="match status" value="1"/>
</dbReference>
<keyword evidence="12" id="KW-1185">Reference proteome</keyword>
<dbReference type="InterPro" id="IPR005467">
    <property type="entry name" value="His_kinase_dom"/>
</dbReference>
<evidence type="ECO:0000256" key="5">
    <source>
        <dbReference type="ARBA" id="ARBA00022741"/>
    </source>
</evidence>
<dbReference type="Proteomes" id="UP000060487">
    <property type="component" value="Unassembled WGS sequence"/>
</dbReference>
<keyword evidence="7" id="KW-0067">ATP-binding</keyword>
<keyword evidence="8" id="KW-0812">Transmembrane</keyword>
<dbReference type="PRINTS" id="PR00344">
    <property type="entry name" value="BCTRLSENSOR"/>
</dbReference>
<evidence type="ECO:0000259" key="9">
    <source>
        <dbReference type="PROSITE" id="PS50109"/>
    </source>
</evidence>
<dbReference type="InterPro" id="IPR011495">
    <property type="entry name" value="Sig_transdc_His_kin_sub2_dim/P"/>
</dbReference>
<dbReference type="InterPro" id="IPR003594">
    <property type="entry name" value="HATPase_dom"/>
</dbReference>
<dbReference type="Gene3D" id="3.30.450.20">
    <property type="entry name" value="PAS domain"/>
    <property type="match status" value="1"/>
</dbReference>
<evidence type="ECO:0000256" key="7">
    <source>
        <dbReference type="ARBA" id="ARBA00022840"/>
    </source>
</evidence>
<dbReference type="SMART" id="SM00387">
    <property type="entry name" value="HATPase_c"/>
    <property type="match status" value="1"/>
</dbReference>
<accession>A0ABR5SCY2</accession>
<dbReference type="EMBL" id="LNQR01000088">
    <property type="protein sequence ID" value="KWT82509.1"/>
    <property type="molecule type" value="Genomic_DNA"/>
</dbReference>
<dbReference type="Pfam" id="PF13426">
    <property type="entry name" value="PAS_9"/>
    <property type="match status" value="1"/>
</dbReference>
<dbReference type="GO" id="GO:0004673">
    <property type="term" value="F:protein histidine kinase activity"/>
    <property type="evidence" value="ECO:0007669"/>
    <property type="project" value="UniProtKB-EC"/>
</dbReference>
<dbReference type="RefSeq" id="WP_085053077.1">
    <property type="nucleotide sequence ID" value="NZ_LNQR01000088.1"/>
</dbReference>
<name>A0ABR5SCY2_9BACT</name>
<evidence type="ECO:0000313" key="12">
    <source>
        <dbReference type="Proteomes" id="UP000060487"/>
    </source>
</evidence>
<dbReference type="Gene3D" id="3.30.565.10">
    <property type="entry name" value="Histidine kinase-like ATPase, C-terminal domain"/>
    <property type="match status" value="1"/>
</dbReference>
<feature type="transmembrane region" description="Helical" evidence="8">
    <location>
        <begin position="73"/>
        <end position="93"/>
    </location>
</feature>
<evidence type="ECO:0000256" key="8">
    <source>
        <dbReference type="SAM" id="Phobius"/>
    </source>
</evidence>
<dbReference type="EC" id="2.7.13.3" evidence="2"/>
<evidence type="ECO:0000259" key="10">
    <source>
        <dbReference type="PROSITE" id="PS50112"/>
    </source>
</evidence>
<dbReference type="Pfam" id="PF02518">
    <property type="entry name" value="HATPase_c"/>
    <property type="match status" value="1"/>
</dbReference>
<protein>
    <recommendedName>
        <fullName evidence="2">histidine kinase</fullName>
        <ecNumber evidence="2">2.7.13.3</ecNumber>
    </recommendedName>
</protein>
<keyword evidence="4 11" id="KW-0808">Transferase</keyword>
<dbReference type="CDD" id="cd00130">
    <property type="entry name" value="PAS"/>
    <property type="match status" value="1"/>
</dbReference>
<keyword evidence="3" id="KW-0597">Phosphoprotein</keyword>
<sequence length="449" mass="50153">MYLKIILISSCVVQLTAAVLSVRLIRLTGRRGAWVFLAAGVSVMAVRRLISLFDLFHKNIEDIAYLPSPLPETVAFVSSVLILIGIMLVAPIFRGVRTVERRKAKETLRRLDDVVELLDDAVVAVDNAGRITHWNMGAEYIYGYSRGEIVSSSIAGLFPQEKPGNISEAQEILNEIISGAHIKNYETVHLRKDGRRINVSLSVTPIIAAIPPGVIDGASFIVRDITQRVNMIESLRKSLEEKTLLLQEIHHRVKNNMQIISSLVYLQSGQVSDESIIGMFTEMQNRIKSMALIHEKLYQTKDLSKIDFRDYINTLTENIRASYTQWDHILKIDIDMPNISLNIETAIPCGLIINELVSNSLKYAFINKNTNARVSISLYVSDDGSCDLSVRDNGVGIPGNVNTTKTLGLKLVKTLVEHQLGGSLELISEAGRGTEFKIKFHELVYNQRI</sequence>
<dbReference type="NCBIfam" id="TIGR00229">
    <property type="entry name" value="sensory_box"/>
    <property type="match status" value="1"/>
</dbReference>
<feature type="transmembrane region" description="Helical" evidence="8">
    <location>
        <begin position="6"/>
        <end position="25"/>
    </location>
</feature>
<dbReference type="InterPro" id="IPR036890">
    <property type="entry name" value="HATPase_C_sf"/>
</dbReference>
<feature type="transmembrane region" description="Helical" evidence="8">
    <location>
        <begin position="32"/>
        <end position="53"/>
    </location>
</feature>
<dbReference type="SMART" id="SM00091">
    <property type="entry name" value="PAS"/>
    <property type="match status" value="1"/>
</dbReference>
<evidence type="ECO:0000256" key="2">
    <source>
        <dbReference type="ARBA" id="ARBA00012438"/>
    </source>
</evidence>
<proteinExistence type="predicted"/>
<comment type="catalytic activity">
    <reaction evidence="1">
        <text>ATP + protein L-histidine = ADP + protein N-phospho-L-histidine.</text>
        <dbReference type="EC" id="2.7.13.3"/>
    </reaction>
</comment>
<dbReference type="InterPro" id="IPR004358">
    <property type="entry name" value="Sig_transdc_His_kin-like_C"/>
</dbReference>
<dbReference type="PROSITE" id="PS50109">
    <property type="entry name" value="HIS_KIN"/>
    <property type="match status" value="1"/>
</dbReference>
<keyword evidence="8" id="KW-0472">Membrane</keyword>
<evidence type="ECO:0000256" key="6">
    <source>
        <dbReference type="ARBA" id="ARBA00022777"/>
    </source>
</evidence>